<dbReference type="EMBL" id="CP039370">
    <property type="protein sequence ID" value="QPJ58510.1"/>
    <property type="molecule type" value="Genomic_DNA"/>
</dbReference>
<keyword evidence="3 7" id="KW-0694">RNA-binding</keyword>
<dbReference type="InterPro" id="IPR009000">
    <property type="entry name" value="Transl_B-barrel_sf"/>
</dbReference>
<comment type="function">
    <text evidence="7">One of the primary rRNA binding proteins, it binds directly near the 3'-end of the 23S rRNA, where it nucleates assembly of the 50S subunit.</text>
</comment>
<keyword evidence="2 7" id="KW-0699">rRNA-binding</keyword>
<keyword evidence="9" id="KW-1185">Reference proteome</keyword>
<organism evidence="8 9">
    <name type="scientific">Candidatus Pinguicoccus supinus</name>
    <dbReference type="NCBI Taxonomy" id="2529394"/>
    <lineage>
        <taxon>Bacteria</taxon>
        <taxon>Pseudomonadati</taxon>
        <taxon>Verrucomicrobiota</taxon>
        <taxon>Candidatus Pinguicoccus</taxon>
    </lineage>
</organism>
<evidence type="ECO:0000256" key="2">
    <source>
        <dbReference type="ARBA" id="ARBA00022730"/>
    </source>
</evidence>
<evidence type="ECO:0000256" key="1">
    <source>
        <dbReference type="ARBA" id="ARBA00006540"/>
    </source>
</evidence>
<evidence type="ECO:0000313" key="8">
    <source>
        <dbReference type="EMBL" id="QPJ58510.1"/>
    </source>
</evidence>
<proteinExistence type="inferred from homology"/>
<protein>
    <recommendedName>
        <fullName evidence="7">50S ribosomal protein L3</fullName>
    </recommendedName>
</protein>
<gene>
    <name evidence="8" type="primary">rplC</name>
    <name evidence="8" type="ORF">E5P55_00885</name>
</gene>
<evidence type="ECO:0000256" key="5">
    <source>
        <dbReference type="ARBA" id="ARBA00023274"/>
    </source>
</evidence>
<keyword evidence="5 6" id="KW-0687">Ribonucleoprotein</keyword>
<evidence type="ECO:0000313" key="9">
    <source>
        <dbReference type="Proteomes" id="UP000594451"/>
    </source>
</evidence>
<dbReference type="Gene3D" id="3.30.1430.10">
    <property type="match status" value="1"/>
</dbReference>
<reference evidence="8 9" key="1">
    <citation type="journal article" date="2020" name="Sci. Rep.">
        <title>Morphology, ultrastructure, genomics, and phylogeny of Euplotes vanleeuwenhoeki sp. nov. and its ultra-reduced endosymbiont Candidatus Pinguicoccus supinus sp. nov.</title>
        <authorList>
            <person name="Serra V."/>
            <person name="Gammuto L."/>
            <person name="Nitla V."/>
            <person name="Castelli M."/>
            <person name="Lanzoni O."/>
            <person name="Sassera D."/>
            <person name="Bandi C."/>
            <person name="Sandeep B.V."/>
            <person name="Verni F."/>
            <person name="Modeo L."/>
            <person name="Petroni G."/>
        </authorList>
    </citation>
    <scope>NUCLEOTIDE SEQUENCE [LARGE SCALE GENOMIC DNA]</scope>
    <source>
        <strain evidence="8 9">KKR18_Esm</strain>
    </source>
</reference>
<evidence type="ECO:0000256" key="7">
    <source>
        <dbReference type="RuleBase" id="RU003906"/>
    </source>
</evidence>
<dbReference type="PANTHER" id="PTHR11229">
    <property type="entry name" value="50S RIBOSOMAL PROTEIN L3"/>
    <property type="match status" value="1"/>
</dbReference>
<dbReference type="AlphaFoldDB" id="A0A7T0FXR5"/>
<accession>A0A7T0FXR5</accession>
<dbReference type="Gene3D" id="2.40.30.10">
    <property type="entry name" value="Translation factors"/>
    <property type="match status" value="1"/>
</dbReference>
<dbReference type="InterPro" id="IPR019927">
    <property type="entry name" value="Ribosomal_uL3_bac/org-type"/>
</dbReference>
<dbReference type="GO" id="GO:0003735">
    <property type="term" value="F:structural constituent of ribosome"/>
    <property type="evidence" value="ECO:0007669"/>
    <property type="project" value="InterPro"/>
</dbReference>
<dbReference type="SUPFAM" id="SSF50447">
    <property type="entry name" value="Translation proteins"/>
    <property type="match status" value="1"/>
</dbReference>
<evidence type="ECO:0000256" key="3">
    <source>
        <dbReference type="ARBA" id="ARBA00022884"/>
    </source>
</evidence>
<dbReference type="InterPro" id="IPR019926">
    <property type="entry name" value="Ribosomal_uL3_CS"/>
</dbReference>
<dbReference type="PANTHER" id="PTHR11229:SF16">
    <property type="entry name" value="LARGE RIBOSOMAL SUBUNIT PROTEIN UL3C"/>
    <property type="match status" value="1"/>
</dbReference>
<dbReference type="Pfam" id="PF00297">
    <property type="entry name" value="Ribosomal_L3"/>
    <property type="match status" value="1"/>
</dbReference>
<dbReference type="Gene3D" id="4.10.960.10">
    <property type="entry name" value="Ribosomal protein L3, domain 3"/>
    <property type="match status" value="1"/>
</dbReference>
<evidence type="ECO:0000256" key="6">
    <source>
        <dbReference type="RuleBase" id="RU003905"/>
    </source>
</evidence>
<name>A0A7T0FXR5_9BACT</name>
<dbReference type="GO" id="GO:0019843">
    <property type="term" value="F:rRNA binding"/>
    <property type="evidence" value="ECO:0007669"/>
    <property type="project" value="UniProtKB-KW"/>
</dbReference>
<dbReference type="InterPro" id="IPR044892">
    <property type="entry name" value="Ribosomal_L3_dom_3_arc_sf"/>
</dbReference>
<dbReference type="GO" id="GO:0006412">
    <property type="term" value="P:translation"/>
    <property type="evidence" value="ECO:0007669"/>
    <property type="project" value="InterPro"/>
</dbReference>
<dbReference type="Proteomes" id="UP000594451">
    <property type="component" value="Chromosome"/>
</dbReference>
<keyword evidence="4 6" id="KW-0689">Ribosomal protein</keyword>
<dbReference type="KEGG" id="psup:E5P55_00885"/>
<evidence type="ECO:0000256" key="4">
    <source>
        <dbReference type="ARBA" id="ARBA00022980"/>
    </source>
</evidence>
<dbReference type="InterPro" id="IPR000597">
    <property type="entry name" value="Ribosomal_uL3"/>
</dbReference>
<dbReference type="PROSITE" id="PS00474">
    <property type="entry name" value="RIBOSOMAL_L3"/>
    <property type="match status" value="1"/>
</dbReference>
<sequence length="132" mass="15166">MKFLIRSFTKNIVGIKLFMSSTYVDGVRTPVTVVKVGPCIILDIEKQLVRALLIKFKFKEYSFNKSFAGLLESKNLFNVRNVFNKIFSLQYNLNSEICIQKRFLYSTMFKVGDFIDVSAISKGKGFQGVIKR</sequence>
<dbReference type="GO" id="GO:0022625">
    <property type="term" value="C:cytosolic large ribosomal subunit"/>
    <property type="evidence" value="ECO:0007669"/>
    <property type="project" value="TreeGrafter"/>
</dbReference>
<comment type="subunit">
    <text evidence="7">Part of the 50S ribosomal subunit. Forms a cluster with proteins L14 and L19.</text>
</comment>
<comment type="similarity">
    <text evidence="1 6">Belongs to the universal ribosomal protein uL3 family.</text>
</comment>